<proteinExistence type="predicted"/>
<accession>A0A6C0LCV1</accession>
<protein>
    <submittedName>
        <fullName evidence="3">Uncharacterized protein</fullName>
    </submittedName>
</protein>
<feature type="region of interest" description="Disordered" evidence="2">
    <location>
        <begin position="108"/>
        <end position="155"/>
    </location>
</feature>
<keyword evidence="1" id="KW-0175">Coiled coil</keyword>
<evidence type="ECO:0000313" key="3">
    <source>
        <dbReference type="EMBL" id="QHU27082.1"/>
    </source>
</evidence>
<reference evidence="3" key="1">
    <citation type="journal article" date="2020" name="Nature">
        <title>Giant virus diversity and host interactions through global metagenomics.</title>
        <authorList>
            <person name="Schulz F."/>
            <person name="Roux S."/>
            <person name="Paez-Espino D."/>
            <person name="Jungbluth S."/>
            <person name="Walsh D.A."/>
            <person name="Denef V.J."/>
            <person name="McMahon K.D."/>
            <person name="Konstantinidis K.T."/>
            <person name="Eloe-Fadrosh E.A."/>
            <person name="Kyrpides N.C."/>
            <person name="Woyke T."/>
        </authorList>
    </citation>
    <scope>NUCLEOTIDE SEQUENCE</scope>
    <source>
        <strain evidence="3">GVMAG-M-3300027763-16</strain>
    </source>
</reference>
<dbReference type="AlphaFoldDB" id="A0A6C0LCV1"/>
<feature type="coiled-coil region" evidence="1">
    <location>
        <begin position="549"/>
        <end position="599"/>
    </location>
</feature>
<evidence type="ECO:0000256" key="2">
    <source>
        <dbReference type="SAM" id="MobiDB-lite"/>
    </source>
</evidence>
<feature type="compositionally biased region" description="Polar residues" evidence="2">
    <location>
        <begin position="130"/>
        <end position="151"/>
    </location>
</feature>
<organism evidence="3">
    <name type="scientific">viral metagenome</name>
    <dbReference type="NCBI Taxonomy" id="1070528"/>
    <lineage>
        <taxon>unclassified sequences</taxon>
        <taxon>metagenomes</taxon>
        <taxon>organismal metagenomes</taxon>
    </lineage>
</organism>
<name>A0A6C0LCV1_9ZZZZ</name>
<sequence length="661" mass="76708">MGTNINPYEIQYNNNFKKLSQEERIQFKKRIQDKIDEDKEKLADIYKLPLGARIKKVDFVDKYEKNIQSNTNYLNYIKQKEAAAHRSSSKSSTTQNLQPITLASKPLKLRPLPTGKSRQPPEISRRLPEIQQQVATSRRSPATSPQVSTSRRSPHVATSEPVEIVFENGKINTIIYYIDLRSLYLYKFFTKIFQILIKLNLNNNLIIEKNFNNIKEVDQKINDYVYLLGNKGDKLKENNSDISINNYKNISFNNISEEDIIQKIKEKIKEQNEHIGIFLKNLQNIFDENEITKFKEWIENQDDDGNFLQIKKAIVKKKNRKYREELEKQVEQDESKTNLKLNNLSISSNDQEILDNLGDIGDIDDITKDDIDNITKVYSYDNNDNVKINDYISSNNEFFSEEQDGGGEKRKRFKELLGNVKNNIKYLVNKYIINRGSVAPLPIDTKTPHAAHVEIDLAEKKIKAIKDIEAEVEVQHNLTVDDNNNIIEDIEKEVVNDIDIIYKYIEKDITDFITVADIAFKYIDIFSIYLDREHDIPLGINKLFIYGFFNSLNNSRDFYQKKLDELKDDLIIITDDVPYVSIYIEYREIEKELKKLKVQSLGGRKRSIRKPRKNTNGTVKKVVKAVVKKTAKTVVKKTSKAVVKKTSKAVVKKTAKAVVKK</sequence>
<evidence type="ECO:0000256" key="1">
    <source>
        <dbReference type="SAM" id="Coils"/>
    </source>
</evidence>
<dbReference type="EMBL" id="MN740451">
    <property type="protein sequence ID" value="QHU27082.1"/>
    <property type="molecule type" value="Genomic_DNA"/>
</dbReference>